<protein>
    <submittedName>
        <fullName evidence="2">Uncharacterized protein</fullName>
    </submittedName>
</protein>
<sequence length="259" mass="29500">MIRGKLEAPLWCMTQQEEGLWIQGVNVMVPQRWVFVYASELALDESLSHQHMGAIYHRGRSPSVCTSGSHGGGYDHVNDQELLGAPLRWVFRVCASKLASDESLGHQHMGEGSQIASTSESHRGDLIIQRYDRSGWRVRLFQCSHSLKGAQQVREQDRVVKRGEEATTSPVELSYPKAKYRLERRWTRRSTTVPQRRIYRSGRTYVESSIPCSHGGRALVVKGAEEVENAKANFKYQDRAEGQRPRNFIRPVSRSFSSR</sequence>
<organism evidence="2 3">
    <name type="scientific">Ensete ventricosum</name>
    <name type="common">Abyssinian banana</name>
    <name type="synonym">Musa ensete</name>
    <dbReference type="NCBI Taxonomy" id="4639"/>
    <lineage>
        <taxon>Eukaryota</taxon>
        <taxon>Viridiplantae</taxon>
        <taxon>Streptophyta</taxon>
        <taxon>Embryophyta</taxon>
        <taxon>Tracheophyta</taxon>
        <taxon>Spermatophyta</taxon>
        <taxon>Magnoliopsida</taxon>
        <taxon>Liliopsida</taxon>
        <taxon>Zingiberales</taxon>
        <taxon>Musaceae</taxon>
        <taxon>Ensete</taxon>
    </lineage>
</organism>
<evidence type="ECO:0000313" key="3">
    <source>
        <dbReference type="Proteomes" id="UP000287651"/>
    </source>
</evidence>
<accession>A0A426ZST0</accession>
<gene>
    <name evidence="2" type="ORF">B296_00008625</name>
</gene>
<reference evidence="2 3" key="1">
    <citation type="journal article" date="2014" name="Agronomy (Basel)">
        <title>A Draft Genome Sequence for Ensete ventricosum, the Drought-Tolerant Tree Against Hunger.</title>
        <authorList>
            <person name="Harrison J."/>
            <person name="Moore K.A."/>
            <person name="Paszkiewicz K."/>
            <person name="Jones T."/>
            <person name="Grant M."/>
            <person name="Ambacheew D."/>
            <person name="Muzemil S."/>
            <person name="Studholme D.J."/>
        </authorList>
    </citation>
    <scope>NUCLEOTIDE SEQUENCE [LARGE SCALE GENOMIC DNA]</scope>
</reference>
<evidence type="ECO:0000313" key="2">
    <source>
        <dbReference type="EMBL" id="RRT66924.1"/>
    </source>
</evidence>
<proteinExistence type="predicted"/>
<dbReference type="AlphaFoldDB" id="A0A426ZST0"/>
<name>A0A426ZST0_ENSVE</name>
<feature type="region of interest" description="Disordered" evidence="1">
    <location>
        <begin position="238"/>
        <end position="259"/>
    </location>
</feature>
<comment type="caution">
    <text evidence="2">The sequence shown here is derived from an EMBL/GenBank/DDBJ whole genome shotgun (WGS) entry which is preliminary data.</text>
</comment>
<evidence type="ECO:0000256" key="1">
    <source>
        <dbReference type="SAM" id="MobiDB-lite"/>
    </source>
</evidence>
<dbReference type="EMBL" id="AMZH03005235">
    <property type="protein sequence ID" value="RRT66924.1"/>
    <property type="molecule type" value="Genomic_DNA"/>
</dbReference>
<dbReference type="Proteomes" id="UP000287651">
    <property type="component" value="Unassembled WGS sequence"/>
</dbReference>